<reference evidence="2" key="1">
    <citation type="journal article" date="2020" name="bioRxiv">
        <title>Comparative genomics of Chlamydomonas.</title>
        <authorList>
            <person name="Craig R.J."/>
            <person name="Hasan A.R."/>
            <person name="Ness R.W."/>
            <person name="Keightley P.D."/>
        </authorList>
    </citation>
    <scope>NUCLEOTIDE SEQUENCE</scope>
    <source>
        <strain evidence="2">SAG 7.73</strain>
    </source>
</reference>
<feature type="region of interest" description="Disordered" evidence="1">
    <location>
        <begin position="15"/>
        <end position="41"/>
    </location>
</feature>
<dbReference type="OrthoDB" id="543962at2759"/>
<feature type="compositionally biased region" description="Low complexity" evidence="1">
    <location>
        <begin position="29"/>
        <end position="41"/>
    </location>
</feature>
<dbReference type="Proteomes" id="UP000650467">
    <property type="component" value="Unassembled WGS sequence"/>
</dbReference>
<organism evidence="2 3">
    <name type="scientific">Chlamydomonas incerta</name>
    <dbReference type="NCBI Taxonomy" id="51695"/>
    <lineage>
        <taxon>Eukaryota</taxon>
        <taxon>Viridiplantae</taxon>
        <taxon>Chlorophyta</taxon>
        <taxon>core chlorophytes</taxon>
        <taxon>Chlorophyceae</taxon>
        <taxon>CS clade</taxon>
        <taxon>Chlamydomonadales</taxon>
        <taxon>Chlamydomonadaceae</taxon>
        <taxon>Chlamydomonas</taxon>
    </lineage>
</organism>
<proteinExistence type="predicted"/>
<comment type="caution">
    <text evidence="2">The sequence shown here is derived from an EMBL/GenBank/DDBJ whole genome shotgun (WGS) entry which is preliminary data.</text>
</comment>
<sequence>MCIQATAAAAAAATTERPAAGAGGGGGAAKAAVSSGSSAPSGLDFTLKSGESFRLFNCSTMHAPMLVSGTAPADLIKVMYRLYRALYPDGDLGGLPALVHRGDM</sequence>
<keyword evidence="3" id="KW-1185">Reference proteome</keyword>
<protein>
    <submittedName>
        <fullName evidence="2">Uncharacterized protein</fullName>
    </submittedName>
</protein>
<evidence type="ECO:0000313" key="2">
    <source>
        <dbReference type="EMBL" id="KAG2435156.1"/>
    </source>
</evidence>
<evidence type="ECO:0000256" key="1">
    <source>
        <dbReference type="SAM" id="MobiDB-lite"/>
    </source>
</evidence>
<name>A0A835TBJ9_CHLIN</name>
<dbReference type="EMBL" id="JAEHOC010000015">
    <property type="protein sequence ID" value="KAG2435156.1"/>
    <property type="molecule type" value="Genomic_DNA"/>
</dbReference>
<evidence type="ECO:0000313" key="3">
    <source>
        <dbReference type="Proteomes" id="UP000650467"/>
    </source>
</evidence>
<accession>A0A835TBJ9</accession>
<dbReference type="AlphaFoldDB" id="A0A835TBJ9"/>
<gene>
    <name evidence="2" type="ORF">HXX76_007240</name>
</gene>